<dbReference type="PANTHER" id="PTHR42718:SF9">
    <property type="entry name" value="MAJOR FACILITATOR SUPERFAMILY MULTIDRUG TRANSPORTER MFSC"/>
    <property type="match status" value="1"/>
</dbReference>
<dbReference type="EMBL" id="JAJEQX010000020">
    <property type="protein sequence ID" value="MCC2254997.1"/>
    <property type="molecule type" value="Genomic_DNA"/>
</dbReference>
<comment type="subcellular location">
    <subcellularLocation>
        <location evidence="1">Cell membrane</location>
        <topology evidence="1">Multi-pass membrane protein</topology>
    </subcellularLocation>
</comment>
<feature type="transmembrane region" description="Helical" evidence="6">
    <location>
        <begin position="140"/>
        <end position="163"/>
    </location>
</feature>
<dbReference type="PANTHER" id="PTHR42718">
    <property type="entry name" value="MAJOR FACILITATOR SUPERFAMILY MULTIDRUG TRANSPORTER MFSC"/>
    <property type="match status" value="1"/>
</dbReference>
<feature type="transmembrane region" description="Helical" evidence="6">
    <location>
        <begin position="51"/>
        <end position="69"/>
    </location>
</feature>
<dbReference type="Gene3D" id="1.20.1250.20">
    <property type="entry name" value="MFS general substrate transporter like domains"/>
    <property type="match status" value="1"/>
</dbReference>
<dbReference type="Pfam" id="PF07690">
    <property type="entry name" value="MFS_1"/>
    <property type="match status" value="1"/>
</dbReference>
<reference evidence="7 8" key="1">
    <citation type="submission" date="2021-10" db="EMBL/GenBank/DDBJ databases">
        <title>Anaerobic single-cell dispensing facilitates the cultivation of human gut bacteria.</title>
        <authorList>
            <person name="Afrizal A."/>
        </authorList>
    </citation>
    <scope>NUCLEOTIDE SEQUENCE [LARGE SCALE GENOMIC DNA]</scope>
    <source>
        <strain evidence="7 8">CLA-AA-H200</strain>
    </source>
</reference>
<keyword evidence="5 6" id="KW-0472">Membrane</keyword>
<comment type="caution">
    <text evidence="7">The sequence shown here is derived from an EMBL/GenBank/DDBJ whole genome shotgun (WGS) entry which is preliminary data.</text>
</comment>
<evidence type="ECO:0000256" key="5">
    <source>
        <dbReference type="ARBA" id="ARBA00023136"/>
    </source>
</evidence>
<keyword evidence="3 6" id="KW-0812">Transmembrane</keyword>
<proteinExistence type="predicted"/>
<feature type="transmembrane region" description="Helical" evidence="6">
    <location>
        <begin position="20"/>
        <end position="39"/>
    </location>
</feature>
<dbReference type="SUPFAM" id="SSF103473">
    <property type="entry name" value="MFS general substrate transporter"/>
    <property type="match status" value="1"/>
</dbReference>
<feature type="transmembrane region" description="Helical" evidence="6">
    <location>
        <begin position="90"/>
        <end position="120"/>
    </location>
</feature>
<protein>
    <submittedName>
        <fullName evidence="7">MFS transporter</fullName>
    </submittedName>
</protein>
<name>A0ABS8FY67_9FIRM</name>
<keyword evidence="8" id="KW-1185">Reference proteome</keyword>
<keyword evidence="2" id="KW-0813">Transport</keyword>
<evidence type="ECO:0000256" key="6">
    <source>
        <dbReference type="SAM" id="Phobius"/>
    </source>
</evidence>
<dbReference type="InterPro" id="IPR036259">
    <property type="entry name" value="MFS_trans_sf"/>
</dbReference>
<keyword evidence="4 6" id="KW-1133">Transmembrane helix</keyword>
<evidence type="ECO:0000256" key="3">
    <source>
        <dbReference type="ARBA" id="ARBA00022692"/>
    </source>
</evidence>
<accession>A0ABS8FY67</accession>
<evidence type="ECO:0000256" key="4">
    <source>
        <dbReference type="ARBA" id="ARBA00022989"/>
    </source>
</evidence>
<organism evidence="7 8">
    <name type="scientific">Ruminococcus turbiniformis</name>
    <dbReference type="NCBI Taxonomy" id="2881258"/>
    <lineage>
        <taxon>Bacteria</taxon>
        <taxon>Bacillati</taxon>
        <taxon>Bacillota</taxon>
        <taxon>Clostridia</taxon>
        <taxon>Eubacteriales</taxon>
        <taxon>Oscillospiraceae</taxon>
        <taxon>Ruminococcus</taxon>
    </lineage>
</organism>
<dbReference type="Proteomes" id="UP001198151">
    <property type="component" value="Unassembled WGS sequence"/>
</dbReference>
<evidence type="ECO:0000256" key="2">
    <source>
        <dbReference type="ARBA" id="ARBA00022448"/>
    </source>
</evidence>
<dbReference type="InterPro" id="IPR011701">
    <property type="entry name" value="MFS"/>
</dbReference>
<evidence type="ECO:0000256" key="1">
    <source>
        <dbReference type="ARBA" id="ARBA00004651"/>
    </source>
</evidence>
<evidence type="ECO:0000313" key="8">
    <source>
        <dbReference type="Proteomes" id="UP001198151"/>
    </source>
</evidence>
<evidence type="ECO:0000313" key="7">
    <source>
        <dbReference type="EMBL" id="MCC2254997.1"/>
    </source>
</evidence>
<gene>
    <name evidence="7" type="ORF">LKD70_11290</name>
</gene>
<sequence length="169" mass="17691">MRADAPLIDLSVFTYRPFTFSVLVIVLIQFVCLGLGFLIPNYAQLVNSQDAFLAGSLLLPGCLAGAVLSPVSGRLLDRFGAEKPILSGNLCVIVSLCCFSIFAGSLTAAVGTAVVSTIVASAQTAMPDQLAEATRQGSTHAFWLLFALSIVMILCSAGAFLTARRQSAS</sequence>